<evidence type="ECO:0000256" key="1">
    <source>
        <dbReference type="SAM" id="SignalP"/>
    </source>
</evidence>
<organism evidence="2">
    <name type="scientific">Arundo donax</name>
    <name type="common">Giant reed</name>
    <name type="synonym">Donax arundinaceus</name>
    <dbReference type="NCBI Taxonomy" id="35708"/>
    <lineage>
        <taxon>Eukaryota</taxon>
        <taxon>Viridiplantae</taxon>
        <taxon>Streptophyta</taxon>
        <taxon>Embryophyta</taxon>
        <taxon>Tracheophyta</taxon>
        <taxon>Spermatophyta</taxon>
        <taxon>Magnoliopsida</taxon>
        <taxon>Liliopsida</taxon>
        <taxon>Poales</taxon>
        <taxon>Poaceae</taxon>
        <taxon>PACMAD clade</taxon>
        <taxon>Arundinoideae</taxon>
        <taxon>Arundineae</taxon>
        <taxon>Arundo</taxon>
    </lineage>
</organism>
<reference evidence="2" key="1">
    <citation type="submission" date="2014-09" db="EMBL/GenBank/DDBJ databases">
        <authorList>
            <person name="Magalhaes I.L.F."/>
            <person name="Oliveira U."/>
            <person name="Santos F.R."/>
            <person name="Vidigal T.H.D.A."/>
            <person name="Brescovit A.D."/>
            <person name="Santos A.J."/>
        </authorList>
    </citation>
    <scope>NUCLEOTIDE SEQUENCE</scope>
    <source>
        <tissue evidence="2">Shoot tissue taken approximately 20 cm above the soil surface</tissue>
    </source>
</reference>
<feature type="signal peptide" evidence="1">
    <location>
        <begin position="1"/>
        <end position="24"/>
    </location>
</feature>
<reference evidence="2" key="2">
    <citation type="journal article" date="2015" name="Data Brief">
        <title>Shoot transcriptome of the giant reed, Arundo donax.</title>
        <authorList>
            <person name="Barrero R.A."/>
            <person name="Guerrero F.D."/>
            <person name="Moolhuijzen P."/>
            <person name="Goolsby J.A."/>
            <person name="Tidwell J."/>
            <person name="Bellgard S.E."/>
            <person name="Bellgard M.I."/>
        </authorList>
    </citation>
    <scope>NUCLEOTIDE SEQUENCE</scope>
    <source>
        <tissue evidence="2">Shoot tissue taken approximately 20 cm above the soil surface</tissue>
    </source>
</reference>
<dbReference type="AlphaFoldDB" id="A0A0A9FVW7"/>
<name>A0A0A9FVW7_ARUDO</name>
<keyword evidence="1" id="KW-0732">Signal</keyword>
<protein>
    <submittedName>
        <fullName evidence="2">NHD1</fullName>
    </submittedName>
</protein>
<feature type="chain" id="PRO_5002044683" evidence="1">
    <location>
        <begin position="25"/>
        <end position="37"/>
    </location>
</feature>
<evidence type="ECO:0000313" key="2">
    <source>
        <dbReference type="EMBL" id="JAE16975.1"/>
    </source>
</evidence>
<accession>A0A0A9FVW7</accession>
<proteinExistence type="predicted"/>
<sequence>MAPRPPLLLRLLVFLASTAGSARGARRLRAIGSDRKL</sequence>
<dbReference type="EMBL" id="GBRH01180921">
    <property type="protein sequence ID" value="JAE16975.1"/>
    <property type="molecule type" value="Transcribed_RNA"/>
</dbReference>